<reference evidence="2" key="1">
    <citation type="journal article" date="2023" name="Front. Plant Sci.">
        <title>Chromosomal-level genome assembly of Melastoma candidum provides insights into trichome evolution.</title>
        <authorList>
            <person name="Zhong Y."/>
            <person name="Wu W."/>
            <person name="Sun C."/>
            <person name="Zou P."/>
            <person name="Liu Y."/>
            <person name="Dai S."/>
            <person name="Zhou R."/>
        </authorList>
    </citation>
    <scope>NUCLEOTIDE SEQUENCE [LARGE SCALE GENOMIC DNA]</scope>
</reference>
<protein>
    <submittedName>
        <fullName evidence="1">Uncharacterized protein</fullName>
    </submittedName>
</protein>
<keyword evidence="2" id="KW-1185">Reference proteome</keyword>
<organism evidence="1 2">
    <name type="scientific">Melastoma candidum</name>
    <dbReference type="NCBI Taxonomy" id="119954"/>
    <lineage>
        <taxon>Eukaryota</taxon>
        <taxon>Viridiplantae</taxon>
        <taxon>Streptophyta</taxon>
        <taxon>Embryophyta</taxon>
        <taxon>Tracheophyta</taxon>
        <taxon>Spermatophyta</taxon>
        <taxon>Magnoliopsida</taxon>
        <taxon>eudicotyledons</taxon>
        <taxon>Gunneridae</taxon>
        <taxon>Pentapetalae</taxon>
        <taxon>rosids</taxon>
        <taxon>malvids</taxon>
        <taxon>Myrtales</taxon>
        <taxon>Melastomataceae</taxon>
        <taxon>Melastomatoideae</taxon>
        <taxon>Melastomateae</taxon>
        <taxon>Melastoma</taxon>
    </lineage>
</organism>
<dbReference type="Proteomes" id="UP001057402">
    <property type="component" value="Chromosome 6"/>
</dbReference>
<dbReference type="EMBL" id="CM042885">
    <property type="protein sequence ID" value="KAI4367361.1"/>
    <property type="molecule type" value="Genomic_DNA"/>
</dbReference>
<proteinExistence type="predicted"/>
<evidence type="ECO:0000313" key="1">
    <source>
        <dbReference type="EMBL" id="KAI4367361.1"/>
    </source>
</evidence>
<gene>
    <name evidence="1" type="ORF">MLD38_023106</name>
</gene>
<name>A0ACB9QLE4_9MYRT</name>
<accession>A0ACB9QLE4</accession>
<comment type="caution">
    <text evidence="1">The sequence shown here is derived from an EMBL/GenBank/DDBJ whole genome shotgun (WGS) entry which is preliminary data.</text>
</comment>
<evidence type="ECO:0000313" key="2">
    <source>
        <dbReference type="Proteomes" id="UP001057402"/>
    </source>
</evidence>
<sequence length="145" mass="16055">MISSKKILQLARKWQRAAVIGRKRISLGRMGSKKCSGCTEEASVARKGHFTVYTTDGKRLEVPLSYLAKGIIRELFVLAEEEFGIPGEGPIVLPLDASSLEYIISMIRRGLAWEQEKTLLLSFARCSNSLFDDMAPACQQVSVCS</sequence>